<dbReference type="PROSITE" id="PS50110">
    <property type="entry name" value="RESPONSE_REGULATORY"/>
    <property type="match status" value="1"/>
</dbReference>
<feature type="modified residue" description="4-aspartylphosphate" evidence="3">
    <location>
        <position position="326"/>
    </location>
</feature>
<comment type="induction">
    <text evidence="2">By nitrogen starvation.</text>
</comment>
<dbReference type="PANTHER" id="PTHR44591:SF3">
    <property type="entry name" value="RESPONSE REGULATORY DOMAIN-CONTAINING PROTEIN"/>
    <property type="match status" value="1"/>
</dbReference>
<dbReference type="RefSeq" id="WP_190560174.1">
    <property type="nucleotide sequence ID" value="NZ_JACJQU010000005.1"/>
</dbReference>
<dbReference type="SMART" id="SM00448">
    <property type="entry name" value="REC"/>
    <property type="match status" value="1"/>
</dbReference>
<comment type="function">
    <text evidence="2">Controls heterocyst pattern formation.</text>
</comment>
<accession>A0A926WGD5</accession>
<dbReference type="InterPro" id="IPR024186">
    <property type="entry name" value="Sig_transdc_resp-reg_PatA"/>
</dbReference>
<organism evidence="5 6">
    <name type="scientific">Anabaena sphaerica FACHB-251</name>
    <dbReference type="NCBI Taxonomy" id="2692883"/>
    <lineage>
        <taxon>Bacteria</taxon>
        <taxon>Bacillati</taxon>
        <taxon>Cyanobacteriota</taxon>
        <taxon>Cyanophyceae</taxon>
        <taxon>Nostocales</taxon>
        <taxon>Nostocaceae</taxon>
        <taxon>Anabaena</taxon>
    </lineage>
</organism>
<reference evidence="6" key="1">
    <citation type="journal article" date="2020" name="ISME J.">
        <title>Comparative genomics reveals insights into cyanobacterial evolution and habitat adaptation.</title>
        <authorList>
            <person name="Chen M.Y."/>
            <person name="Teng W.K."/>
            <person name="Zhao L."/>
            <person name="Hu C.X."/>
            <person name="Zhou Y.K."/>
            <person name="Han B.P."/>
            <person name="Song L.R."/>
            <person name="Shu W.S."/>
        </authorList>
    </citation>
    <scope>NUCLEOTIDE SEQUENCE [LARGE SCALE GENOMIC DNA]</scope>
    <source>
        <strain evidence="6">FACHB-251</strain>
    </source>
</reference>
<evidence type="ECO:0000256" key="1">
    <source>
        <dbReference type="ARBA" id="ARBA00022553"/>
    </source>
</evidence>
<protein>
    <recommendedName>
        <fullName evidence="2">Protein PatA</fullName>
    </recommendedName>
</protein>
<dbReference type="InterPro" id="IPR050595">
    <property type="entry name" value="Bact_response_regulator"/>
</dbReference>
<gene>
    <name evidence="5" type="ORF">H6G06_11540</name>
</gene>
<dbReference type="GO" id="GO:0030428">
    <property type="term" value="C:cell septum"/>
    <property type="evidence" value="ECO:0007669"/>
    <property type="project" value="UniProtKB-SubCell"/>
</dbReference>
<evidence type="ECO:0000256" key="3">
    <source>
        <dbReference type="PROSITE-ProRule" id="PRU00169"/>
    </source>
</evidence>
<dbReference type="AlphaFoldDB" id="A0A926WGD5"/>
<proteinExistence type="evidence at transcript level"/>
<name>A0A926WGD5_9NOST</name>
<dbReference type="Proteomes" id="UP000662185">
    <property type="component" value="Unassembled WGS sequence"/>
</dbReference>
<dbReference type="InterPro" id="IPR025497">
    <property type="entry name" value="PatA-like_N"/>
</dbReference>
<keyword evidence="1 3" id="KW-0597">Phosphoprotein</keyword>
<dbReference type="GO" id="GO:0000160">
    <property type="term" value="P:phosphorelay signal transduction system"/>
    <property type="evidence" value="ECO:0007669"/>
    <property type="project" value="UniProtKB-KW"/>
</dbReference>
<evidence type="ECO:0000256" key="2">
    <source>
        <dbReference type="PIRNR" id="PIRNR005897"/>
    </source>
</evidence>
<sequence length="401" mass="45486">MQGNLNEIDICSILQLISLGQRTGQLWVEAHNTYQSYKLSSEDTAKHRFATESKPLSWFVFFLNGQIVYCQAGESSLSRINDYLRHYRVEQRLNKMQLATLESTNSPEYAYIWALLEQNIITPKVARNIIHGLVHETLFDLLSLHQGSFIFDLGAALVPQLTSLDITTLVTKITKQVQEWKQLYPHIQSPEQLPVLADIARLTDSLPVSIVNKLQHWADGKTSLRQLARYLNRDILTVAKAIYPYVQQGWLQLVYSATPSSSNQIPSWEFPDHNKGRIVCIEDAISICETVESILKPQGYEAISITKPLEALSLVFQLKPNLILCDIAMPELDGYEICAMLRHSTAFRLVPIIMLTGKEGFIDRVRARMVGATDYLTKPFTDTELLMLVEKYINLDSSVGI</sequence>
<evidence type="ECO:0000313" key="5">
    <source>
        <dbReference type="EMBL" id="MBD2294105.1"/>
    </source>
</evidence>
<dbReference type="PANTHER" id="PTHR44591">
    <property type="entry name" value="STRESS RESPONSE REGULATOR PROTEIN 1"/>
    <property type="match status" value="1"/>
</dbReference>
<feature type="domain" description="Response regulatory" evidence="4">
    <location>
        <begin position="277"/>
        <end position="393"/>
    </location>
</feature>
<dbReference type="Pfam" id="PF14332">
    <property type="entry name" value="DUF4388"/>
    <property type="match status" value="1"/>
</dbReference>
<keyword evidence="6" id="KW-1185">Reference proteome</keyword>
<dbReference type="InterPro" id="IPR001789">
    <property type="entry name" value="Sig_transdc_resp-reg_receiver"/>
</dbReference>
<dbReference type="GO" id="GO:0043158">
    <property type="term" value="P:heterocyst development"/>
    <property type="evidence" value="ECO:0007669"/>
    <property type="project" value="UniProtKB-KW"/>
</dbReference>
<dbReference type="Gene3D" id="3.40.50.2300">
    <property type="match status" value="1"/>
</dbReference>
<evidence type="ECO:0000313" key="6">
    <source>
        <dbReference type="Proteomes" id="UP000662185"/>
    </source>
</evidence>
<dbReference type="SUPFAM" id="SSF52172">
    <property type="entry name" value="CheY-like"/>
    <property type="match status" value="1"/>
</dbReference>
<keyword evidence="2" id="KW-0364">Heterocyst</keyword>
<comment type="caution">
    <text evidence="5">The sequence shown here is derived from an EMBL/GenBank/DDBJ whole genome shotgun (WGS) entry which is preliminary data.</text>
</comment>
<dbReference type="PIRSF" id="PIRSF005897">
    <property type="entry name" value="RR_PatA"/>
    <property type="match status" value="1"/>
</dbReference>
<keyword evidence="2" id="KW-0902">Two-component regulatory system</keyword>
<evidence type="ECO:0000259" key="4">
    <source>
        <dbReference type="PROSITE" id="PS50110"/>
    </source>
</evidence>
<comment type="subcellular location">
    <subcellularLocation>
        <location evidence="2">Cell septum</location>
    </subcellularLocation>
</comment>
<dbReference type="InterPro" id="IPR011006">
    <property type="entry name" value="CheY-like_superfamily"/>
</dbReference>
<dbReference type="Pfam" id="PF00072">
    <property type="entry name" value="Response_reg"/>
    <property type="match status" value="1"/>
</dbReference>
<dbReference type="EMBL" id="JACJQU010000005">
    <property type="protein sequence ID" value="MBD2294105.1"/>
    <property type="molecule type" value="Genomic_DNA"/>
</dbReference>